<feature type="transmembrane region" description="Helical" evidence="5">
    <location>
        <begin position="12"/>
        <end position="44"/>
    </location>
</feature>
<evidence type="ECO:0000313" key="7">
    <source>
        <dbReference type="Proteomes" id="UP000824035"/>
    </source>
</evidence>
<dbReference type="EMBL" id="DXBV01000019">
    <property type="protein sequence ID" value="HIZ29960.1"/>
    <property type="molecule type" value="Genomic_DNA"/>
</dbReference>
<evidence type="ECO:0000313" key="6">
    <source>
        <dbReference type="EMBL" id="HIZ29960.1"/>
    </source>
</evidence>
<dbReference type="AlphaFoldDB" id="A0A9D2IY48"/>
<evidence type="ECO:0000256" key="3">
    <source>
        <dbReference type="ARBA" id="ARBA00022989"/>
    </source>
</evidence>
<keyword evidence="3 5" id="KW-1133">Transmembrane helix</keyword>
<reference evidence="6" key="2">
    <citation type="submission" date="2021-04" db="EMBL/GenBank/DDBJ databases">
        <authorList>
            <person name="Gilroy R."/>
        </authorList>
    </citation>
    <scope>NUCLEOTIDE SEQUENCE</scope>
    <source>
        <strain evidence="6">ChiGjej4B4-18154</strain>
    </source>
</reference>
<dbReference type="RefSeq" id="WP_394968111.1">
    <property type="nucleotide sequence ID" value="NZ_CALXHM010000014.1"/>
</dbReference>
<dbReference type="Pfam" id="PF05105">
    <property type="entry name" value="Phage_holin_4_1"/>
    <property type="match status" value="1"/>
</dbReference>
<evidence type="ECO:0000256" key="2">
    <source>
        <dbReference type="ARBA" id="ARBA00022692"/>
    </source>
</evidence>
<comment type="caution">
    <text evidence="6">The sequence shown here is derived from an EMBL/GenBank/DDBJ whole genome shotgun (WGS) entry which is preliminary data.</text>
</comment>
<dbReference type="Proteomes" id="UP000824035">
    <property type="component" value="Unassembled WGS sequence"/>
</dbReference>
<organism evidence="6 7">
    <name type="scientific">Candidatus Allofournierella merdipullorum</name>
    <dbReference type="NCBI Taxonomy" id="2838595"/>
    <lineage>
        <taxon>Bacteria</taxon>
        <taxon>Bacillati</taxon>
        <taxon>Bacillota</taxon>
        <taxon>Clostridia</taxon>
        <taxon>Eubacteriales</taxon>
        <taxon>Oscillospiraceae</taxon>
        <taxon>Allofournierella</taxon>
    </lineage>
</organism>
<dbReference type="GO" id="GO:0016020">
    <property type="term" value="C:membrane"/>
    <property type="evidence" value="ECO:0007669"/>
    <property type="project" value="UniProtKB-SubCell"/>
</dbReference>
<reference evidence="6" key="1">
    <citation type="journal article" date="2021" name="PeerJ">
        <title>Extensive microbial diversity within the chicken gut microbiome revealed by metagenomics and culture.</title>
        <authorList>
            <person name="Gilroy R."/>
            <person name="Ravi A."/>
            <person name="Getino M."/>
            <person name="Pursley I."/>
            <person name="Horton D.L."/>
            <person name="Alikhan N.F."/>
            <person name="Baker D."/>
            <person name="Gharbi K."/>
            <person name="Hall N."/>
            <person name="Watson M."/>
            <person name="Adriaenssens E.M."/>
            <person name="Foster-Nyarko E."/>
            <person name="Jarju S."/>
            <person name="Secka A."/>
            <person name="Antonio M."/>
            <person name="Oren A."/>
            <person name="Chaudhuri R.R."/>
            <person name="La Ragione R."/>
            <person name="Hildebrand F."/>
            <person name="Pallen M.J."/>
        </authorList>
    </citation>
    <scope>NUCLEOTIDE SEQUENCE</scope>
    <source>
        <strain evidence="6">ChiGjej4B4-18154</strain>
    </source>
</reference>
<name>A0A9D2IY48_9FIRM</name>
<evidence type="ECO:0000256" key="5">
    <source>
        <dbReference type="SAM" id="Phobius"/>
    </source>
</evidence>
<accession>A0A9D2IY48</accession>
<keyword evidence="4 5" id="KW-0472">Membrane</keyword>
<dbReference type="NCBIfam" id="TIGR01593">
    <property type="entry name" value="holin_tox_secr"/>
    <property type="match status" value="1"/>
</dbReference>
<proteinExistence type="predicted"/>
<evidence type="ECO:0000256" key="4">
    <source>
        <dbReference type="ARBA" id="ARBA00023136"/>
    </source>
</evidence>
<feature type="transmembrane region" description="Helical" evidence="5">
    <location>
        <begin position="65"/>
        <end position="90"/>
    </location>
</feature>
<sequence length="152" mass="15708">MDNSNIFLALKAAIVGVFGAFGAAFGWLGWLVLAWVACMAVDYVSGSSAAMRAGQWSSAKARSGIWHKAGMIVVVLVAALADAVLGTVAAKVPGLSIEYTVLLLPMVLVWYILTELGSILENAAAMGAPVPAFLIRILANAKDTVEDAAGEG</sequence>
<keyword evidence="2 5" id="KW-0812">Transmembrane</keyword>
<dbReference type="InterPro" id="IPR006480">
    <property type="entry name" value="Phage_holin_4_1"/>
</dbReference>
<gene>
    <name evidence="6" type="ORF">H9813_01820</name>
</gene>
<feature type="transmembrane region" description="Helical" evidence="5">
    <location>
        <begin position="96"/>
        <end position="113"/>
    </location>
</feature>
<protein>
    <submittedName>
        <fullName evidence="6">Phage holin family protein</fullName>
    </submittedName>
</protein>
<comment type="subcellular location">
    <subcellularLocation>
        <location evidence="1">Membrane</location>
        <topology evidence="1">Multi-pass membrane protein</topology>
    </subcellularLocation>
</comment>
<evidence type="ECO:0000256" key="1">
    <source>
        <dbReference type="ARBA" id="ARBA00004141"/>
    </source>
</evidence>